<feature type="transmembrane region" description="Helical" evidence="6">
    <location>
        <begin position="117"/>
        <end position="136"/>
    </location>
</feature>
<sequence>MSPIKKLTKQVTIYGLSSVLARVLNFLLTPLYTGVFLAKDYVVIIDVYSQISIFIILLTYGMETAYFRFSNESKYSSKTFSTAFLSIVFTTVLFVFITLCFLDGISQALGYENQQKLVIYLIVILTIDSVTAIPFAKLRHENKAFKYALIKITNIVIYIFVNVLFLWAIPDFLSKGGELPYFISRIYNPQWALEYVFISNILSSAISLFLLSKDIGQYSIKMFDFKLLKKMITYGAPILVMGLAGVINEAMDKQFLKYLLPEDQWRHSLGVYGACYKLSIFMVLFIQAYRLGAEPIFFSQSKNKDSKKLYATTMNYFVLTMLIIFLLLVTHIELIKYFIRSEEYWQALDIVPILLLAQVFFGIYTHLSVWYKLSDKTVYGAYMSIVGAIITIVGNISLIPIIGYAASAWTTLFSYGAMMILSLYLGNKYYPIKYDFKKISMYFILTVLPSMYSWFFLKDNIFSNTLLFLVFLSVLVVIHRKEVRLIISGFKSPKSLE</sequence>
<gene>
    <name evidence="7" type="ORF">JBKA6_0305</name>
</gene>
<evidence type="ECO:0000256" key="6">
    <source>
        <dbReference type="SAM" id="Phobius"/>
    </source>
</evidence>
<feature type="transmembrane region" description="Helical" evidence="6">
    <location>
        <begin position="344"/>
        <end position="367"/>
    </location>
</feature>
<feature type="transmembrane region" description="Helical" evidence="6">
    <location>
        <begin position="148"/>
        <end position="169"/>
    </location>
</feature>
<keyword evidence="3 6" id="KW-0812">Transmembrane</keyword>
<dbReference type="EMBL" id="AP014564">
    <property type="protein sequence ID" value="BAV94318.1"/>
    <property type="molecule type" value="Genomic_DNA"/>
</dbReference>
<feature type="transmembrane region" description="Helical" evidence="6">
    <location>
        <begin position="189"/>
        <end position="211"/>
    </location>
</feature>
<organism evidence="7 8">
    <name type="scientific">Ichthyobacterium seriolicida</name>
    <dbReference type="NCBI Taxonomy" id="242600"/>
    <lineage>
        <taxon>Bacteria</taxon>
        <taxon>Pseudomonadati</taxon>
        <taxon>Bacteroidota</taxon>
        <taxon>Flavobacteriia</taxon>
        <taxon>Flavobacteriales</taxon>
        <taxon>Ichthyobacteriaceae</taxon>
        <taxon>Ichthyobacterium</taxon>
    </lineage>
</organism>
<feature type="transmembrane region" description="Helical" evidence="6">
    <location>
        <begin position="461"/>
        <end position="478"/>
    </location>
</feature>
<feature type="transmembrane region" description="Helical" evidence="6">
    <location>
        <begin position="271"/>
        <end position="289"/>
    </location>
</feature>
<evidence type="ECO:0000313" key="8">
    <source>
        <dbReference type="Proteomes" id="UP000243197"/>
    </source>
</evidence>
<dbReference type="AlphaFoldDB" id="A0A1J1E4S1"/>
<feature type="transmembrane region" description="Helical" evidence="6">
    <location>
        <begin position="439"/>
        <end position="455"/>
    </location>
</feature>
<keyword evidence="8" id="KW-1185">Reference proteome</keyword>
<evidence type="ECO:0000313" key="7">
    <source>
        <dbReference type="EMBL" id="BAV94318.1"/>
    </source>
</evidence>
<feature type="transmembrane region" description="Helical" evidence="6">
    <location>
        <begin position="83"/>
        <end position="105"/>
    </location>
</feature>
<accession>A0A1J1E4S1</accession>
<feature type="transmembrane region" description="Helical" evidence="6">
    <location>
        <begin position="12"/>
        <end position="35"/>
    </location>
</feature>
<proteinExistence type="predicted"/>
<evidence type="ECO:0000256" key="4">
    <source>
        <dbReference type="ARBA" id="ARBA00022989"/>
    </source>
</evidence>
<dbReference type="InterPro" id="IPR002528">
    <property type="entry name" value="MATE_fam"/>
</dbReference>
<evidence type="ECO:0000256" key="2">
    <source>
        <dbReference type="ARBA" id="ARBA00022475"/>
    </source>
</evidence>
<keyword evidence="5 6" id="KW-0472">Membrane</keyword>
<evidence type="ECO:0000256" key="3">
    <source>
        <dbReference type="ARBA" id="ARBA00022692"/>
    </source>
</evidence>
<keyword evidence="2" id="KW-1003">Cell membrane</keyword>
<dbReference type="RefSeq" id="WP_096685198.1">
    <property type="nucleotide sequence ID" value="NZ_AP014564.1"/>
</dbReference>
<evidence type="ECO:0000256" key="1">
    <source>
        <dbReference type="ARBA" id="ARBA00004651"/>
    </source>
</evidence>
<dbReference type="Proteomes" id="UP000243197">
    <property type="component" value="Chromosome"/>
</dbReference>
<dbReference type="PANTHER" id="PTHR30250">
    <property type="entry name" value="PST FAMILY PREDICTED COLANIC ACID TRANSPORTER"/>
    <property type="match status" value="1"/>
</dbReference>
<dbReference type="GO" id="GO:0005886">
    <property type="term" value="C:plasma membrane"/>
    <property type="evidence" value="ECO:0007669"/>
    <property type="project" value="UniProtKB-SubCell"/>
</dbReference>
<feature type="transmembrane region" description="Helical" evidence="6">
    <location>
        <begin position="232"/>
        <end position="251"/>
    </location>
</feature>
<keyword evidence="4 6" id="KW-1133">Transmembrane helix</keyword>
<feature type="transmembrane region" description="Helical" evidence="6">
    <location>
        <begin position="309"/>
        <end position="332"/>
    </location>
</feature>
<evidence type="ECO:0000256" key="5">
    <source>
        <dbReference type="ARBA" id="ARBA00023136"/>
    </source>
</evidence>
<name>A0A1J1E4S1_9FLAO</name>
<protein>
    <submittedName>
        <fullName evidence="7">Polysaccharide biosynthesis protein</fullName>
    </submittedName>
</protein>
<dbReference type="OrthoDB" id="9814608at2"/>
<feature type="transmembrane region" description="Helical" evidence="6">
    <location>
        <begin position="379"/>
        <end position="402"/>
    </location>
</feature>
<feature type="transmembrane region" description="Helical" evidence="6">
    <location>
        <begin position="408"/>
        <end position="427"/>
    </location>
</feature>
<feature type="transmembrane region" description="Helical" evidence="6">
    <location>
        <begin position="41"/>
        <end position="62"/>
    </location>
</feature>
<dbReference type="Pfam" id="PF01554">
    <property type="entry name" value="MatE"/>
    <property type="match status" value="1"/>
</dbReference>
<reference evidence="7 8" key="1">
    <citation type="submission" date="2014-03" db="EMBL/GenBank/DDBJ databases">
        <title>complete genome sequence of Flavobacteriaceae bacterium JBKA-6.</title>
        <authorList>
            <person name="Takano T."/>
            <person name="Nakamura Y."/>
            <person name="Takuma S."/>
            <person name="Yasuike M."/>
            <person name="Matsuyama T."/>
            <person name="Sakai T."/>
            <person name="Fujiwara A."/>
            <person name="Kimoto K."/>
            <person name="Fukuda Y."/>
            <person name="Kondo H."/>
            <person name="Hirono I."/>
            <person name="Nakayasu C."/>
        </authorList>
    </citation>
    <scope>NUCLEOTIDE SEQUENCE [LARGE SCALE GENOMIC DNA]</scope>
    <source>
        <strain evidence="7 8">JBKA-6</strain>
    </source>
</reference>
<dbReference type="InterPro" id="IPR050833">
    <property type="entry name" value="Poly_Biosynth_Transport"/>
</dbReference>
<comment type="subcellular location">
    <subcellularLocation>
        <location evidence="1">Cell membrane</location>
        <topology evidence="1">Multi-pass membrane protein</topology>
    </subcellularLocation>
</comment>
<dbReference type="PANTHER" id="PTHR30250:SF11">
    <property type="entry name" value="O-ANTIGEN TRANSPORTER-RELATED"/>
    <property type="match status" value="1"/>
</dbReference>
<dbReference type="KEGG" id="ise:JBKA6_0305"/>